<reference evidence="1" key="1">
    <citation type="journal article" date="2015" name="Genome Announc.">
        <title>Complete Genome Sequence of Yersinia ruckeri Strain CSF007-82, Etiologic Agent of Red Mouth Disease in Salmonid Fish.</title>
        <authorList>
            <person name="Nelson M.C."/>
            <person name="LaPatra S.E."/>
            <person name="Welch T.J."/>
            <person name="Graf J."/>
        </authorList>
    </citation>
    <scope>NUCLEOTIDE SEQUENCE</scope>
    <source>
        <strain evidence="1">CSF007-82</strain>
    </source>
</reference>
<evidence type="ECO:0000313" key="1">
    <source>
        <dbReference type="EMBL" id="CEK25838.1"/>
    </source>
</evidence>
<gene>
    <name evidence="1" type="ORF">CSF007_0215</name>
</gene>
<sequence>MLLLSSLSNHRGRYRLASDRHLIQGVIVAGRLEADSAQPLERT</sequence>
<dbReference type="AlphaFoldDB" id="A0A0A8VBX6"/>
<accession>A0A0A8VBX6</accession>
<dbReference type="EMBL" id="LN681231">
    <property type="protein sequence ID" value="CEK25838.1"/>
    <property type="molecule type" value="Genomic_DNA"/>
</dbReference>
<organism evidence="1">
    <name type="scientific">Yersinia ruckeri</name>
    <dbReference type="NCBI Taxonomy" id="29486"/>
    <lineage>
        <taxon>Bacteria</taxon>
        <taxon>Pseudomonadati</taxon>
        <taxon>Pseudomonadota</taxon>
        <taxon>Gammaproteobacteria</taxon>
        <taxon>Enterobacterales</taxon>
        <taxon>Yersiniaceae</taxon>
        <taxon>Yersinia</taxon>
    </lineage>
</organism>
<protein>
    <submittedName>
        <fullName evidence="1">Uncharacterized protein</fullName>
    </submittedName>
</protein>
<name>A0A0A8VBX6_YERRU</name>
<proteinExistence type="predicted"/>